<keyword evidence="1" id="KW-0472">Membrane</keyword>
<dbReference type="PANTHER" id="PTHR35041:SF6">
    <property type="entry name" value="FORMYLMETHIONINE DEFORMYLASE-LIKE PROTEIN-RELATED"/>
    <property type="match status" value="1"/>
</dbReference>
<evidence type="ECO:0000256" key="1">
    <source>
        <dbReference type="SAM" id="Phobius"/>
    </source>
</evidence>
<keyword evidence="1" id="KW-0812">Transmembrane</keyword>
<dbReference type="AlphaFoldDB" id="A0A5N6KM91"/>
<sequence length="210" mass="22769">MTEPKSPNFIISKWGIGWETPTIMISCYLLALIMALLHLWLFIYISGKNADGSDRVAPQTYISTSSNILANAFSFFLKTALATAFIQYLWHLLRVQTMTVSTIEALFGLKSNLFQMFTGATIRAAPVLCVLSVIMTSMGVAVSFPPGAINVVSVQRTSYNPVVVPTFNASFMGNGSGYAANHYSLATLSPISESADGSVSGFTSRTRRTI</sequence>
<organism evidence="2 3">
    <name type="scientific">Monilinia laxa</name>
    <name type="common">Brown rot fungus</name>
    <name type="synonym">Sclerotinia laxa</name>
    <dbReference type="NCBI Taxonomy" id="61186"/>
    <lineage>
        <taxon>Eukaryota</taxon>
        <taxon>Fungi</taxon>
        <taxon>Dikarya</taxon>
        <taxon>Ascomycota</taxon>
        <taxon>Pezizomycotina</taxon>
        <taxon>Leotiomycetes</taxon>
        <taxon>Helotiales</taxon>
        <taxon>Sclerotiniaceae</taxon>
        <taxon>Monilinia</taxon>
    </lineage>
</organism>
<name>A0A5N6KM91_MONLA</name>
<feature type="transmembrane region" description="Helical" evidence="1">
    <location>
        <begin position="23"/>
        <end position="47"/>
    </location>
</feature>
<accession>A0A5N6KM91</accession>
<reference evidence="2 3" key="1">
    <citation type="submission" date="2019-06" db="EMBL/GenBank/DDBJ databases">
        <title>Genome Sequence of the Brown Rot Fungal Pathogen Monilinia laxa.</title>
        <authorList>
            <person name="De Miccolis Angelini R.M."/>
            <person name="Landi L."/>
            <person name="Abate D."/>
            <person name="Pollastro S."/>
            <person name="Romanazzi G."/>
            <person name="Faretra F."/>
        </authorList>
    </citation>
    <scope>NUCLEOTIDE SEQUENCE [LARGE SCALE GENOMIC DNA]</scope>
    <source>
        <strain evidence="2 3">Mlax316</strain>
    </source>
</reference>
<proteinExistence type="predicted"/>
<comment type="caution">
    <text evidence="2">The sequence shown here is derived from an EMBL/GenBank/DDBJ whole genome shotgun (WGS) entry which is preliminary data.</text>
</comment>
<feature type="transmembrane region" description="Helical" evidence="1">
    <location>
        <begin position="68"/>
        <end position="93"/>
    </location>
</feature>
<evidence type="ECO:0000313" key="3">
    <source>
        <dbReference type="Proteomes" id="UP000326757"/>
    </source>
</evidence>
<keyword evidence="1" id="KW-1133">Transmembrane helix</keyword>
<dbReference type="Proteomes" id="UP000326757">
    <property type="component" value="Unassembled WGS sequence"/>
</dbReference>
<evidence type="ECO:0000313" key="2">
    <source>
        <dbReference type="EMBL" id="KAB8304249.1"/>
    </source>
</evidence>
<keyword evidence="3" id="KW-1185">Reference proteome</keyword>
<gene>
    <name evidence="2" type="ORF">EYC80_003666</name>
</gene>
<dbReference type="EMBL" id="VIGI01000001">
    <property type="protein sequence ID" value="KAB8304249.1"/>
    <property type="molecule type" value="Genomic_DNA"/>
</dbReference>
<protein>
    <submittedName>
        <fullName evidence="2">Uncharacterized protein</fullName>
    </submittedName>
</protein>
<feature type="transmembrane region" description="Helical" evidence="1">
    <location>
        <begin position="113"/>
        <end position="134"/>
    </location>
</feature>
<dbReference type="OrthoDB" id="5322539at2759"/>
<dbReference type="PANTHER" id="PTHR35041">
    <property type="entry name" value="MEDIATOR OF RNA POLYMERASE II TRANSCRIPTION SUBUNIT 1"/>
    <property type="match status" value="1"/>
</dbReference>